<evidence type="ECO:0000313" key="1">
    <source>
        <dbReference type="EMBL" id="RMZ72141.1"/>
    </source>
</evidence>
<gene>
    <name evidence="1" type="ORF">GMOD_00007139</name>
</gene>
<dbReference type="OrthoDB" id="10260961at2759"/>
<sequence length="401" mass="44875">MRRPKDAHYSFTIPSIHDDTTLDCRIYHPDAVLKPKDSSEIEQWKRRGIVMAHPYATMGGSYDDRVVGIVVDEFLHAGWMVGTFNFRGAHTSKGRTSWSGKPELDDYSSFAAFFMHYMSYIQPHLIKAPGNTCTPDYLPISPEIRESAQTQPDTCPVVVLGGYSYGSLILKHLPPVPTILQPFSTPLAGSAADEIVLRARKLAAQSNLDWVNLARDENRAKKSRPSHDLSTPVVIGGEEISPHKRRSSKDARMSIEGGTRLEIKTRLRSLSHRRHHHNEATAPPETKSVSITMPIIRYLLISPLTPPVSTVIAPALGYKFWSKSGEDHHEVIGKHACLAIYGDQDIFSSAKKIRDWSDQLKAAPTSRFTSVEVAGAGHFWVEPDVEVKLRSALEEWEHDIR</sequence>
<accession>A0A3M7MCA9</accession>
<dbReference type="PANTHER" id="PTHR42103">
    <property type="entry name" value="ALPHA/BETA-HYDROLASES SUPERFAMILY PROTEIN"/>
    <property type="match status" value="1"/>
</dbReference>
<organism evidence="1 2">
    <name type="scientific">Pyrenophora seminiperda CCB06</name>
    <dbReference type="NCBI Taxonomy" id="1302712"/>
    <lineage>
        <taxon>Eukaryota</taxon>
        <taxon>Fungi</taxon>
        <taxon>Dikarya</taxon>
        <taxon>Ascomycota</taxon>
        <taxon>Pezizomycotina</taxon>
        <taxon>Dothideomycetes</taxon>
        <taxon>Pleosporomycetidae</taxon>
        <taxon>Pleosporales</taxon>
        <taxon>Pleosporineae</taxon>
        <taxon>Pleosporaceae</taxon>
        <taxon>Pyrenophora</taxon>
    </lineage>
</organism>
<evidence type="ECO:0000313" key="2">
    <source>
        <dbReference type="Proteomes" id="UP000265663"/>
    </source>
</evidence>
<dbReference type="EMBL" id="KE747829">
    <property type="protein sequence ID" value="RMZ72141.1"/>
    <property type="molecule type" value="Genomic_DNA"/>
</dbReference>
<dbReference type="Gene3D" id="3.40.50.1820">
    <property type="entry name" value="alpha/beta hydrolase"/>
    <property type="match status" value="1"/>
</dbReference>
<reference evidence="1 2" key="1">
    <citation type="journal article" date="2014" name="PLoS ONE">
        <title>De novo Genome Assembly of the Fungal Plant Pathogen Pyrenophora semeniperda.</title>
        <authorList>
            <person name="Soliai M.M."/>
            <person name="Meyer S.E."/>
            <person name="Udall J.A."/>
            <person name="Elzinga D.E."/>
            <person name="Hermansen R.A."/>
            <person name="Bodily P.M."/>
            <person name="Hart A.A."/>
            <person name="Coleman C.E."/>
        </authorList>
    </citation>
    <scope>NUCLEOTIDE SEQUENCE [LARGE SCALE GENOMIC DNA]</scope>
    <source>
        <strain evidence="1 2">CCB06</strain>
        <tissue evidence="1">Mycelium</tissue>
    </source>
</reference>
<dbReference type="InterPro" id="IPR029058">
    <property type="entry name" value="AB_hydrolase_fold"/>
</dbReference>
<keyword evidence="2" id="KW-1185">Reference proteome</keyword>
<protein>
    <submittedName>
        <fullName evidence="1">Prolyl oligopeptidase</fullName>
    </submittedName>
</protein>
<dbReference type="Proteomes" id="UP000265663">
    <property type="component" value="Unassembled WGS sequence"/>
</dbReference>
<dbReference type="PANTHER" id="PTHR42103:SF2">
    <property type="entry name" value="AB HYDROLASE-1 DOMAIN-CONTAINING PROTEIN"/>
    <property type="match status" value="1"/>
</dbReference>
<name>A0A3M7MCA9_9PLEO</name>
<proteinExistence type="predicted"/>
<dbReference type="SUPFAM" id="SSF53474">
    <property type="entry name" value="alpha/beta-Hydrolases"/>
    <property type="match status" value="1"/>
</dbReference>
<dbReference type="AlphaFoldDB" id="A0A3M7MCA9"/>